<proteinExistence type="predicted"/>
<sequence length="405" mass="42778">MSSQTTPEQSPAGGSASATLKAHNDAGLPEADFAALRETFAGHLQASTGGMSFCVYREGAPVVRFHGGRTMKAGGQPAPGLAGPAAWDENTRAVLFSGTKGVVATVAAIVVGRGQLDVRRPVADYWPEFAAAGKAEVPVSMLLNHTVGLVYVDPEPAGENTRYDNRLNASLLAAQTPLWEPGTKVAYHAITYGYLMAELLLRATGQEIGTLIRELIAEPLGLDLHLGLPQELDGTLATIFRADDYAISTFLKDAERRRIVERMYAGSLTGEKDSFNSVEMRRGQLAAGGGIATAESMANLYSQLAAPGQTLVDPTALAEATSTWSEGVDAVNDRPLRFGLGYELADPIGTYGPVAPAFGHSGAGGGLHGAWPGKNIGFSFLINEMLSEDQDRRVKDLLAVLARII</sequence>
<keyword evidence="4" id="KW-1185">Reference proteome</keyword>
<dbReference type="Pfam" id="PF00144">
    <property type="entry name" value="Beta-lactamase"/>
    <property type="match status" value="1"/>
</dbReference>
<dbReference type="AlphaFoldDB" id="A0A1R4EP48"/>
<evidence type="ECO:0000313" key="3">
    <source>
        <dbReference type="EMBL" id="SJM45474.1"/>
    </source>
</evidence>
<evidence type="ECO:0000313" key="4">
    <source>
        <dbReference type="Proteomes" id="UP000195913"/>
    </source>
</evidence>
<dbReference type="SUPFAM" id="SSF56601">
    <property type="entry name" value="beta-lactamase/transpeptidase-like"/>
    <property type="match status" value="1"/>
</dbReference>
<feature type="region of interest" description="Disordered" evidence="1">
    <location>
        <begin position="1"/>
        <end position="20"/>
    </location>
</feature>
<dbReference type="PANTHER" id="PTHR43319:SF3">
    <property type="entry name" value="BETA-LACTAMASE-RELATED DOMAIN-CONTAINING PROTEIN"/>
    <property type="match status" value="1"/>
</dbReference>
<organism evidence="3 4">
    <name type="scientific">Arthrobacter rhombi</name>
    <dbReference type="NCBI Taxonomy" id="71253"/>
    <lineage>
        <taxon>Bacteria</taxon>
        <taxon>Bacillati</taxon>
        <taxon>Actinomycetota</taxon>
        <taxon>Actinomycetes</taxon>
        <taxon>Micrococcales</taxon>
        <taxon>Micrococcaceae</taxon>
        <taxon>Arthrobacter</taxon>
    </lineage>
</organism>
<feature type="domain" description="Beta-lactamase-related" evidence="2">
    <location>
        <begin position="40"/>
        <end position="398"/>
    </location>
</feature>
<dbReference type="InterPro" id="IPR001466">
    <property type="entry name" value="Beta-lactam-related"/>
</dbReference>
<accession>A0A1R4EP48</accession>
<evidence type="ECO:0000259" key="2">
    <source>
        <dbReference type="Pfam" id="PF00144"/>
    </source>
</evidence>
<dbReference type="PANTHER" id="PTHR43319">
    <property type="entry name" value="BETA-LACTAMASE-RELATED"/>
    <property type="match status" value="1"/>
</dbReference>
<reference evidence="3 4" key="1">
    <citation type="submission" date="2017-02" db="EMBL/GenBank/DDBJ databases">
        <authorList>
            <person name="Peterson S.W."/>
        </authorList>
    </citation>
    <scope>NUCLEOTIDE SEQUENCE [LARGE SCALE GENOMIC DNA]</scope>
    <source>
        <strain evidence="3 4">B Ar 00.02</strain>
    </source>
</reference>
<evidence type="ECO:0000256" key="1">
    <source>
        <dbReference type="SAM" id="MobiDB-lite"/>
    </source>
</evidence>
<name>A0A1R4EP48_9MICC</name>
<dbReference type="Gene3D" id="3.40.710.10">
    <property type="entry name" value="DD-peptidase/beta-lactamase superfamily"/>
    <property type="match status" value="1"/>
</dbReference>
<dbReference type="InterPro" id="IPR052907">
    <property type="entry name" value="Beta-lactamase/esterase"/>
</dbReference>
<gene>
    <name evidence="3" type="ORF">FM101_00045</name>
</gene>
<protein>
    <submittedName>
        <fullName evidence="3">Putative esterase</fullName>
    </submittedName>
</protein>
<dbReference type="EMBL" id="FUHW01000001">
    <property type="protein sequence ID" value="SJM45474.1"/>
    <property type="molecule type" value="Genomic_DNA"/>
</dbReference>
<dbReference type="RefSeq" id="WP_086993631.1">
    <property type="nucleotide sequence ID" value="NZ_FUHW01000001.1"/>
</dbReference>
<dbReference type="InterPro" id="IPR012338">
    <property type="entry name" value="Beta-lactam/transpept-like"/>
</dbReference>
<dbReference type="Proteomes" id="UP000195913">
    <property type="component" value="Unassembled WGS sequence"/>
</dbReference>